<name>X1RTS5_9ZZZZ</name>
<accession>X1RTS5</accession>
<feature type="non-terminal residue" evidence="1">
    <location>
        <position position="62"/>
    </location>
</feature>
<protein>
    <recommendedName>
        <fullName evidence="2">AmmeMemoRadiSam system radical SAM enzyme</fullName>
    </recommendedName>
</protein>
<dbReference type="EMBL" id="BARV01045190">
    <property type="protein sequence ID" value="GAI66595.1"/>
    <property type="molecule type" value="Genomic_DNA"/>
</dbReference>
<proteinExistence type="predicted"/>
<dbReference type="AlphaFoldDB" id="X1RTS5"/>
<feature type="non-terminal residue" evidence="1">
    <location>
        <position position="1"/>
    </location>
</feature>
<comment type="caution">
    <text evidence="1">The sequence shown here is derived from an EMBL/GenBank/DDBJ whole genome shotgun (WGS) entry which is preliminary data.</text>
</comment>
<organism evidence="1">
    <name type="scientific">marine sediment metagenome</name>
    <dbReference type="NCBI Taxonomy" id="412755"/>
    <lineage>
        <taxon>unclassified sequences</taxon>
        <taxon>metagenomes</taxon>
        <taxon>ecological metagenomes</taxon>
    </lineage>
</organism>
<evidence type="ECO:0000313" key="1">
    <source>
        <dbReference type="EMBL" id="GAI66595.1"/>
    </source>
</evidence>
<evidence type="ECO:0008006" key="2">
    <source>
        <dbReference type="Google" id="ProtNLM"/>
    </source>
</evidence>
<reference evidence="1" key="1">
    <citation type="journal article" date="2014" name="Front. Microbiol.">
        <title>High frequency of phylogenetically diverse reductive dehalogenase-homologous genes in deep subseafloor sedimentary metagenomes.</title>
        <authorList>
            <person name="Kawai M."/>
            <person name="Futagami T."/>
            <person name="Toyoda A."/>
            <person name="Takaki Y."/>
            <person name="Nishi S."/>
            <person name="Hori S."/>
            <person name="Arai W."/>
            <person name="Tsubouchi T."/>
            <person name="Morono Y."/>
            <person name="Uchiyama I."/>
            <person name="Ito T."/>
            <person name="Fujiyama A."/>
            <person name="Inagaki F."/>
            <person name="Takami H."/>
        </authorList>
    </citation>
    <scope>NUCLEOTIDE SEQUENCE</scope>
    <source>
        <strain evidence="1">Expedition CK06-06</strain>
    </source>
</reference>
<sequence>VVGYTALALYKTNLQFNNLKEAYYYLELGDSEVQCLLCPRECILEEGQRGICGVRQNIKGKL</sequence>
<gene>
    <name evidence="1" type="ORF">S06H3_66374</name>
</gene>